<keyword evidence="1" id="KW-0472">Membrane</keyword>
<name>A0AA38VC15_9PEZI</name>
<proteinExistence type="predicted"/>
<comment type="caution">
    <text evidence="2">The sequence shown here is derived from an EMBL/GenBank/DDBJ whole genome shotgun (WGS) entry which is preliminary data.</text>
</comment>
<feature type="transmembrane region" description="Helical" evidence="1">
    <location>
        <begin position="43"/>
        <end position="65"/>
    </location>
</feature>
<feature type="transmembrane region" description="Helical" evidence="1">
    <location>
        <begin position="72"/>
        <end position="96"/>
    </location>
</feature>
<dbReference type="AlphaFoldDB" id="A0AA38VC15"/>
<evidence type="ECO:0000256" key="1">
    <source>
        <dbReference type="SAM" id="Phobius"/>
    </source>
</evidence>
<dbReference type="EMBL" id="JANBVO010000042">
    <property type="protein sequence ID" value="KAJ9134593.1"/>
    <property type="molecule type" value="Genomic_DNA"/>
</dbReference>
<keyword evidence="3" id="KW-1185">Reference proteome</keyword>
<keyword evidence="1" id="KW-0812">Transmembrane</keyword>
<reference evidence="2" key="1">
    <citation type="submission" date="2022-07" db="EMBL/GenBank/DDBJ databases">
        <title>Fungi with potential for degradation of polypropylene.</title>
        <authorList>
            <person name="Gostincar C."/>
        </authorList>
    </citation>
    <scope>NUCLEOTIDE SEQUENCE</scope>
    <source>
        <strain evidence="2">EXF-13308</strain>
    </source>
</reference>
<evidence type="ECO:0000313" key="3">
    <source>
        <dbReference type="Proteomes" id="UP001174694"/>
    </source>
</evidence>
<dbReference type="Pfam" id="PF16015">
    <property type="entry name" value="Promethin"/>
    <property type="match status" value="1"/>
</dbReference>
<sequence>MAISDYAIGAIAFTQRQADRVVNPAARQQAWNNTRAFATERPLLFSFIASQLLLSFLPLLLFASFALSTVTFALATALLFSLFWIGVAAIVLIPALCVSFGAALLLWSWGAASFLVAQWCYYRVVPTGVKHAEGGDWGVSGNESGESALLKREDGGQGGLYGG</sequence>
<protein>
    <submittedName>
        <fullName evidence="2">Uncharacterized protein</fullName>
    </submittedName>
</protein>
<organism evidence="2 3">
    <name type="scientific">Pleurostoma richardsiae</name>
    <dbReference type="NCBI Taxonomy" id="41990"/>
    <lineage>
        <taxon>Eukaryota</taxon>
        <taxon>Fungi</taxon>
        <taxon>Dikarya</taxon>
        <taxon>Ascomycota</taxon>
        <taxon>Pezizomycotina</taxon>
        <taxon>Sordariomycetes</taxon>
        <taxon>Sordariomycetidae</taxon>
        <taxon>Calosphaeriales</taxon>
        <taxon>Pleurostomataceae</taxon>
        <taxon>Pleurostoma</taxon>
    </lineage>
</organism>
<dbReference type="Proteomes" id="UP001174694">
    <property type="component" value="Unassembled WGS sequence"/>
</dbReference>
<feature type="transmembrane region" description="Helical" evidence="1">
    <location>
        <begin position="102"/>
        <end position="122"/>
    </location>
</feature>
<evidence type="ECO:0000313" key="2">
    <source>
        <dbReference type="EMBL" id="KAJ9134593.1"/>
    </source>
</evidence>
<gene>
    <name evidence="2" type="ORF">NKR23_g10055</name>
</gene>
<keyword evidence="1" id="KW-1133">Transmembrane helix</keyword>
<accession>A0AA38VC15</accession>